<evidence type="ECO:0000313" key="3">
    <source>
        <dbReference type="EMBL" id="OAP58203.1"/>
    </source>
</evidence>
<protein>
    <recommendedName>
        <fullName evidence="2">Clr5 domain-containing protein</fullName>
    </recommendedName>
</protein>
<feature type="compositionally biased region" description="Polar residues" evidence="1">
    <location>
        <begin position="10"/>
        <end position="26"/>
    </location>
</feature>
<feature type="compositionally biased region" description="Low complexity" evidence="1">
    <location>
        <begin position="638"/>
        <end position="648"/>
    </location>
</feature>
<feature type="compositionally biased region" description="Polar residues" evidence="1">
    <location>
        <begin position="649"/>
        <end position="659"/>
    </location>
</feature>
<dbReference type="RefSeq" id="XP_018691570.1">
    <property type="nucleotide sequence ID" value="XM_018838802.1"/>
</dbReference>
<feature type="domain" description="Clr5" evidence="2">
    <location>
        <begin position="33"/>
        <end position="85"/>
    </location>
</feature>
<evidence type="ECO:0000259" key="2">
    <source>
        <dbReference type="Pfam" id="PF14420"/>
    </source>
</evidence>
<name>A0A178ZG86_9EURO</name>
<evidence type="ECO:0000256" key="1">
    <source>
        <dbReference type="SAM" id="MobiDB-lite"/>
    </source>
</evidence>
<feature type="region of interest" description="Disordered" evidence="1">
    <location>
        <begin position="1"/>
        <end position="31"/>
    </location>
</feature>
<evidence type="ECO:0000313" key="4">
    <source>
        <dbReference type="Proteomes" id="UP000078343"/>
    </source>
</evidence>
<keyword evidence="4" id="KW-1185">Reference proteome</keyword>
<dbReference type="PANTHER" id="PTHR38788:SF3">
    <property type="entry name" value="CLR5 DOMAIN-CONTAINING PROTEIN"/>
    <property type="match status" value="1"/>
</dbReference>
<dbReference type="AlphaFoldDB" id="A0A178ZG86"/>
<dbReference type="Proteomes" id="UP000078343">
    <property type="component" value="Unassembled WGS sequence"/>
</dbReference>
<gene>
    <name evidence="3" type="ORF">AYL99_07293</name>
</gene>
<dbReference type="InterPro" id="IPR025676">
    <property type="entry name" value="Clr5_dom"/>
</dbReference>
<sequence length="659" mass="74585">MAGPLALRSGTPNRSSRGTVNKQWQPRTRGPSVEAWERVKPFIMRYYVEEGLNQDEILNLLSKKHGHDVKLNMLKTRLRQWNMKKNYTKAEKQAAAKELKRRSDLGLESPVEVKIDGRHPSWDRVYRQCRNDAEYTSPWLQKNTEWRALVSRLCLKTCPTDHFLELTLRDVSTYWGIIIVGQEKKPETKSYEPQALRIGFLGGLELIKKGRDKQGWREIHTTCGKVINVFRSREPDLLAELFSLFSARSWTVHPQLLSAIAKYVLNVSRDLVGSEHPLSHILRMFVALLAEDSLEAFGIVPELALKVMLDLVEQEREVKIASFYIRSLEVSLMDKINGRLGQHAVRQLVQAKFSHYRATLGERNQYTLSMLSDIAQMHLCDARGFDPRENGHEKEASERKAEKILLKIVRQGEKFPDDLSRVGSYLLAARDLARLYFSKQDFQNAHRYYGLAVLWSARKLGPFHSFTSLVVDDYEALQKLVGLGLVDIKPEEEEHDRQLTCNQENQPGQDSQDFVLEAATSTQFAGGPEFTPITLPGNESSSQGVGNVLPASTNEDCEGAHNENALLLESVFELHSPSADLFIQAPEDSYVWTPGTPAPGGSQGIVADMAFDEPATSSRQGPPIFFQDNPPEFNLDMDNMDNMDPFLDWQSSQNVDGVS</sequence>
<dbReference type="PANTHER" id="PTHR38788">
    <property type="entry name" value="CLR5 DOMAIN-CONTAINING PROTEIN"/>
    <property type="match status" value="1"/>
</dbReference>
<dbReference type="GeneID" id="30011461"/>
<proteinExistence type="predicted"/>
<dbReference type="Pfam" id="PF14420">
    <property type="entry name" value="Clr5"/>
    <property type="match status" value="1"/>
</dbReference>
<reference evidence="3 4" key="1">
    <citation type="submission" date="2016-04" db="EMBL/GenBank/DDBJ databases">
        <title>Draft genome of Fonsecaea erecta CBS 125763.</title>
        <authorList>
            <person name="Weiss V.A."/>
            <person name="Vicente V.A."/>
            <person name="Raittz R.T."/>
            <person name="Moreno L.F."/>
            <person name="De Souza E.M."/>
            <person name="Pedrosa F.O."/>
            <person name="Steffens M.B."/>
            <person name="Faoro H."/>
            <person name="Tadra-Sfeir M.Z."/>
            <person name="Najafzadeh M.J."/>
            <person name="Felipe M.S."/>
            <person name="Teixeira M."/>
            <person name="Sun J."/>
            <person name="Xi L."/>
            <person name="Gomes R."/>
            <person name="De Azevedo C.M."/>
            <person name="Salgado C.G."/>
            <person name="Da Silva M.B."/>
            <person name="Nascimento M.F."/>
            <person name="Queiroz-Telles F."/>
            <person name="Attili D.S."/>
            <person name="Gorbushina A."/>
        </authorList>
    </citation>
    <scope>NUCLEOTIDE SEQUENCE [LARGE SCALE GENOMIC DNA]</scope>
    <source>
        <strain evidence="3 4">CBS 125763</strain>
    </source>
</reference>
<dbReference type="EMBL" id="LVYI01000006">
    <property type="protein sequence ID" value="OAP58203.1"/>
    <property type="molecule type" value="Genomic_DNA"/>
</dbReference>
<organism evidence="3 4">
    <name type="scientific">Fonsecaea erecta</name>
    <dbReference type="NCBI Taxonomy" id="1367422"/>
    <lineage>
        <taxon>Eukaryota</taxon>
        <taxon>Fungi</taxon>
        <taxon>Dikarya</taxon>
        <taxon>Ascomycota</taxon>
        <taxon>Pezizomycotina</taxon>
        <taxon>Eurotiomycetes</taxon>
        <taxon>Chaetothyriomycetidae</taxon>
        <taxon>Chaetothyriales</taxon>
        <taxon>Herpotrichiellaceae</taxon>
        <taxon>Fonsecaea</taxon>
    </lineage>
</organism>
<dbReference type="OrthoDB" id="539213at2759"/>
<accession>A0A178ZG86</accession>
<comment type="caution">
    <text evidence="3">The sequence shown here is derived from an EMBL/GenBank/DDBJ whole genome shotgun (WGS) entry which is preliminary data.</text>
</comment>
<feature type="region of interest" description="Disordered" evidence="1">
    <location>
        <begin position="638"/>
        <end position="659"/>
    </location>
</feature>